<dbReference type="SUPFAM" id="SSF53448">
    <property type="entry name" value="Nucleotide-diphospho-sugar transferases"/>
    <property type="match status" value="1"/>
</dbReference>
<dbReference type="PANTHER" id="PTHR43685">
    <property type="entry name" value="GLYCOSYLTRANSFERASE"/>
    <property type="match status" value="1"/>
</dbReference>
<organism evidence="2 3">
    <name type="scientific">Methylobacterium oryzae</name>
    <dbReference type="NCBI Taxonomy" id="334852"/>
    <lineage>
        <taxon>Bacteria</taxon>
        <taxon>Pseudomonadati</taxon>
        <taxon>Pseudomonadota</taxon>
        <taxon>Alphaproteobacteria</taxon>
        <taxon>Hyphomicrobiales</taxon>
        <taxon>Methylobacteriaceae</taxon>
        <taxon>Methylobacterium</taxon>
    </lineage>
</organism>
<proteinExistence type="predicted"/>
<dbReference type="RefSeq" id="WP_331291763.1">
    <property type="nucleotide sequence ID" value="NZ_MLBR01000017.1"/>
</dbReference>
<dbReference type="InterPro" id="IPR029044">
    <property type="entry name" value="Nucleotide-diphossugar_trans"/>
</dbReference>
<dbReference type="Pfam" id="PF00535">
    <property type="entry name" value="Glycos_transf_2"/>
    <property type="match status" value="1"/>
</dbReference>
<gene>
    <name evidence="2" type="ORF">MOTC310_28785</name>
</gene>
<reference evidence="2 3" key="1">
    <citation type="journal article" date="2012" name="Genet. Mol. Biol.">
        <title>Analysis of 16S rRNA and mxaF genes revealing insights into Methylobacterium niche-specific plant association.</title>
        <authorList>
            <person name="Dourado M.N."/>
            <person name="Andreote F.D."/>
            <person name="Dini-Andreote F."/>
            <person name="Conti R."/>
            <person name="Araujo J.M."/>
            <person name="Araujo W.L."/>
        </authorList>
    </citation>
    <scope>NUCLEOTIDE SEQUENCE [LARGE SCALE GENOMIC DNA]</scope>
    <source>
        <strain evidence="2 3">TC3-10</strain>
    </source>
</reference>
<name>A0ABU7TW75_9HYPH</name>
<accession>A0ABU7TW75</accession>
<evidence type="ECO:0000259" key="1">
    <source>
        <dbReference type="Pfam" id="PF00535"/>
    </source>
</evidence>
<keyword evidence="2" id="KW-0808">Transferase</keyword>
<evidence type="ECO:0000313" key="2">
    <source>
        <dbReference type="EMBL" id="MEE7494200.1"/>
    </source>
</evidence>
<dbReference type="InterPro" id="IPR001173">
    <property type="entry name" value="Glyco_trans_2-like"/>
</dbReference>
<dbReference type="CDD" id="cd00761">
    <property type="entry name" value="Glyco_tranf_GTA_type"/>
    <property type="match status" value="1"/>
</dbReference>
<evidence type="ECO:0000313" key="3">
    <source>
        <dbReference type="Proteomes" id="UP001355206"/>
    </source>
</evidence>
<protein>
    <submittedName>
        <fullName evidence="2">Glycosyl transferase</fullName>
    </submittedName>
</protein>
<dbReference type="EMBL" id="MLCA01000015">
    <property type="protein sequence ID" value="MEE7494200.1"/>
    <property type="molecule type" value="Genomic_DNA"/>
</dbReference>
<dbReference type="PANTHER" id="PTHR43685:SF2">
    <property type="entry name" value="GLYCOSYLTRANSFERASE 2-LIKE DOMAIN-CONTAINING PROTEIN"/>
    <property type="match status" value="1"/>
</dbReference>
<dbReference type="Gene3D" id="3.90.550.10">
    <property type="entry name" value="Spore Coat Polysaccharide Biosynthesis Protein SpsA, Chain A"/>
    <property type="match status" value="1"/>
</dbReference>
<keyword evidence="3" id="KW-1185">Reference proteome</keyword>
<feature type="domain" description="Glycosyltransferase 2-like" evidence="1">
    <location>
        <begin position="6"/>
        <end position="124"/>
    </location>
</feature>
<dbReference type="GO" id="GO:0016740">
    <property type="term" value="F:transferase activity"/>
    <property type="evidence" value="ECO:0007669"/>
    <property type="project" value="UniProtKB-KW"/>
</dbReference>
<dbReference type="InterPro" id="IPR050834">
    <property type="entry name" value="Glycosyltransf_2"/>
</dbReference>
<sequence>MSSVDVVIPCYNYAHYLESCVASVLAQAGVDVRILIVDDASQDDTPVVGRALAARDARITYHRNAQNKGLVGTANVGVMDWAESKYTLLLSADDALTEGALARAAGVMDRHPEVAMAYGLARVVPGDFTIGREPSARSFDYVVLSGSEFLERSCLHWCGVASPTALIRTAVQHQVGGLDPRFPSTCDMEIWMRIATQSSVAALNTVQAYYRRHDANMSTAYMSRPLSDLREQLSTARTVLTERRFDPEEAARLIGAMQGRLIVQTGWMAGLAFERGDIAGMKDCIAFASEINASAWRSMPWIKFHVKRLLGRGFAQAVRRMRTANTAAPQASTGDFDPFKVGELFGWWPEDKFARTMTA</sequence>
<dbReference type="Proteomes" id="UP001355206">
    <property type="component" value="Unassembled WGS sequence"/>
</dbReference>
<comment type="caution">
    <text evidence="2">The sequence shown here is derived from an EMBL/GenBank/DDBJ whole genome shotgun (WGS) entry which is preliminary data.</text>
</comment>